<comment type="caution">
    <text evidence="1">The sequence shown here is derived from an EMBL/GenBank/DDBJ whole genome shotgun (WGS) entry which is preliminary data.</text>
</comment>
<name>A0ABQ9PDN8_9PEZI</name>
<gene>
    <name evidence="1" type="ORF">CLIM01_13689</name>
</gene>
<evidence type="ECO:0000313" key="2">
    <source>
        <dbReference type="Proteomes" id="UP001169217"/>
    </source>
</evidence>
<evidence type="ECO:0000313" key="1">
    <source>
        <dbReference type="EMBL" id="KAK0368954.1"/>
    </source>
</evidence>
<accession>A0ABQ9PDN8</accession>
<proteinExistence type="predicted"/>
<protein>
    <recommendedName>
        <fullName evidence="3">C2H2-type domain-containing protein</fullName>
    </recommendedName>
</protein>
<dbReference type="Proteomes" id="UP001169217">
    <property type="component" value="Unassembled WGS sequence"/>
</dbReference>
<dbReference type="EMBL" id="JARUPT010000734">
    <property type="protein sequence ID" value="KAK0368954.1"/>
    <property type="molecule type" value="Genomic_DNA"/>
</dbReference>
<organism evidence="1 2">
    <name type="scientific">Colletotrichum limetticola</name>
    <dbReference type="NCBI Taxonomy" id="1209924"/>
    <lineage>
        <taxon>Eukaryota</taxon>
        <taxon>Fungi</taxon>
        <taxon>Dikarya</taxon>
        <taxon>Ascomycota</taxon>
        <taxon>Pezizomycotina</taxon>
        <taxon>Sordariomycetes</taxon>
        <taxon>Hypocreomycetidae</taxon>
        <taxon>Glomerellales</taxon>
        <taxon>Glomerellaceae</taxon>
        <taxon>Colletotrichum</taxon>
        <taxon>Colletotrichum acutatum species complex</taxon>
    </lineage>
</organism>
<reference evidence="1" key="1">
    <citation type="submission" date="2023-04" db="EMBL/GenBank/DDBJ databases">
        <title>Colletotrichum limetticola genome sequence.</title>
        <authorList>
            <person name="Baroncelli R."/>
        </authorList>
    </citation>
    <scope>NUCLEOTIDE SEQUENCE</scope>
    <source>
        <strain evidence="1">KLA-Anderson</strain>
    </source>
</reference>
<sequence length="282" mass="30728">MHIAQCCDDDDDNDDDAISNKGSGGDCSDRAHQGPLAQPSTLHCPFDGCERNEPYTTRGNLVRHFQKHVPCNEICPFCGEVFKQVHRYMRHDCKSNEDGSKRLFVQQRITQFNKDVSRELDALQSHGKKRLRAIPDSNSEQAATAEGFSEPIAEFDAPGGAPYQLGSAKAIDGEPKTKAQKLEAPARSLDESMAIMGAKRECDLQFTAEEVDGEWAFASTGTLACASNDIWGGLDQSALGYGEWAFANPGVNSTINNADWSFDQNFAKLASGGSKWGLPDSS</sequence>
<keyword evidence="2" id="KW-1185">Reference proteome</keyword>
<evidence type="ECO:0008006" key="3">
    <source>
        <dbReference type="Google" id="ProtNLM"/>
    </source>
</evidence>